<dbReference type="GO" id="GO:0001678">
    <property type="term" value="P:intracellular glucose homeostasis"/>
    <property type="evidence" value="ECO:0007669"/>
    <property type="project" value="InterPro"/>
</dbReference>
<keyword evidence="5 11" id="KW-0547">Nucleotide-binding</keyword>
<dbReference type="PROSITE" id="PS00378">
    <property type="entry name" value="HEXOKINASE_1"/>
    <property type="match status" value="1"/>
</dbReference>
<dbReference type="EC" id="2.7.1.-" evidence="11"/>
<evidence type="ECO:0000259" key="13">
    <source>
        <dbReference type="Pfam" id="PF00349"/>
    </source>
</evidence>
<dbReference type="Pfam" id="PF00349">
    <property type="entry name" value="Hexokinase_1"/>
    <property type="match status" value="1"/>
</dbReference>
<comment type="caution">
    <text evidence="15">The sequence shown here is derived from an EMBL/GenBank/DDBJ whole genome shotgun (WGS) entry which is preliminary data.</text>
</comment>
<dbReference type="InterPro" id="IPR019807">
    <property type="entry name" value="Hexokinase_BS"/>
</dbReference>
<reference evidence="15" key="1">
    <citation type="submission" date="2020-05" db="EMBL/GenBank/DDBJ databases">
        <title>Phylogenomic resolution of chytrid fungi.</title>
        <authorList>
            <person name="Stajich J.E."/>
            <person name="Amses K."/>
            <person name="Simmons R."/>
            <person name="Seto K."/>
            <person name="Myers J."/>
            <person name="Bonds A."/>
            <person name="Quandt C.A."/>
            <person name="Barry K."/>
            <person name="Liu P."/>
            <person name="Grigoriev I."/>
            <person name="Longcore J.E."/>
            <person name="James T.Y."/>
        </authorList>
    </citation>
    <scope>NUCLEOTIDE SEQUENCE</scope>
    <source>
        <strain evidence="15">JEL0318</strain>
    </source>
</reference>
<evidence type="ECO:0000256" key="6">
    <source>
        <dbReference type="ARBA" id="ARBA00022777"/>
    </source>
</evidence>
<dbReference type="SUPFAM" id="SSF53067">
    <property type="entry name" value="Actin-like ATPase domain"/>
    <property type="match status" value="2"/>
</dbReference>
<evidence type="ECO:0000313" key="16">
    <source>
        <dbReference type="Proteomes" id="UP001212841"/>
    </source>
</evidence>
<keyword evidence="12" id="KW-0472">Membrane</keyword>
<dbReference type="InterPro" id="IPR022673">
    <property type="entry name" value="Hexokinase_C"/>
</dbReference>
<comment type="pathway">
    <text evidence="1">Carbohydrate degradation; glycolysis; D-glyceraldehyde 3-phosphate and glycerone phosphate from D-glucose: step 1/4.</text>
</comment>
<evidence type="ECO:0000256" key="10">
    <source>
        <dbReference type="ARBA" id="ARBA00047905"/>
    </source>
</evidence>
<evidence type="ECO:0000256" key="8">
    <source>
        <dbReference type="ARBA" id="ARBA00023152"/>
    </source>
</evidence>
<dbReference type="GO" id="GO:0005536">
    <property type="term" value="F:D-glucose binding"/>
    <property type="evidence" value="ECO:0007669"/>
    <property type="project" value="InterPro"/>
</dbReference>
<feature type="domain" description="Hexokinase C-terminal" evidence="14">
    <location>
        <begin position="260"/>
        <end position="477"/>
    </location>
</feature>
<feature type="domain" description="Hexokinase N-terminal" evidence="13">
    <location>
        <begin position="62"/>
        <end position="253"/>
    </location>
</feature>
<keyword evidence="8 11" id="KW-0324">Glycolysis</keyword>
<dbReference type="CDD" id="cd24018">
    <property type="entry name" value="ASKHA_NBD_HK_fungi"/>
    <property type="match status" value="1"/>
</dbReference>
<dbReference type="InterPro" id="IPR001312">
    <property type="entry name" value="Hexokinase"/>
</dbReference>
<keyword evidence="12" id="KW-1133">Transmembrane helix</keyword>
<evidence type="ECO:0000256" key="4">
    <source>
        <dbReference type="ARBA" id="ARBA00022679"/>
    </source>
</evidence>
<evidence type="ECO:0000256" key="9">
    <source>
        <dbReference type="ARBA" id="ARBA00044613"/>
    </source>
</evidence>
<protein>
    <recommendedName>
        <fullName evidence="11">Phosphotransferase</fullName>
        <ecNumber evidence="11">2.7.1.-</ecNumber>
    </recommendedName>
</protein>
<sequence>MTYHIFQSLFVFGITTGVAISAVVQFLYYTFSGPSPDEVAFLPSPAIEAQQDVPKSNSRAAIQRLEDQFYVSTVQLQDMVKLFVHDMQRGLKRENALIKMLPSYVTKRPTGNERGTYLALDLGGTNFRVCEVTFATGQVRTKQRKFTVSDELKTGPGHLLFDFFADCVALFLDENGIPRDTNMKLGFTFSFPCHQEALNRGRLIRWTKGFTASGVVGEDVVKLLQDAFHRKGLSINVTALVNDTVGTLISHAYIDPLTQAGIILGTGSNAAYVERISEIKKWDGPKSASNEMVINMEWGNWGSDKIALPLTAYDLKVDRASPNPGQQLYEKMISGMYLGEITRYIMLDLISTGELFRGQRSVELEKPYNFDTANMSRIERDHTTDMSDTNMLLKTVYNIDSTLKDRRNLKQICQLVSTRAARLAAVGISAIVTKTNRLNGATVGIDGSVYEHYQHFGNHVKDALRELLGMVAQNVTLAQGEFLRCDG</sequence>
<evidence type="ECO:0000313" key="15">
    <source>
        <dbReference type="EMBL" id="KAJ3053923.1"/>
    </source>
</evidence>
<comment type="pathway">
    <text evidence="2">Carbohydrate metabolism; hexose metabolism.</text>
</comment>
<keyword evidence="4 11" id="KW-0808">Transferase</keyword>
<dbReference type="GO" id="GO:0008865">
    <property type="term" value="F:fructokinase activity"/>
    <property type="evidence" value="ECO:0007669"/>
    <property type="project" value="TreeGrafter"/>
</dbReference>
<evidence type="ECO:0000256" key="7">
    <source>
        <dbReference type="ARBA" id="ARBA00022840"/>
    </source>
</evidence>
<dbReference type="GO" id="GO:0006006">
    <property type="term" value="P:glucose metabolic process"/>
    <property type="evidence" value="ECO:0007669"/>
    <property type="project" value="TreeGrafter"/>
</dbReference>
<dbReference type="Proteomes" id="UP001212841">
    <property type="component" value="Unassembled WGS sequence"/>
</dbReference>
<dbReference type="InterPro" id="IPR043129">
    <property type="entry name" value="ATPase_NBD"/>
</dbReference>
<dbReference type="GO" id="GO:0005739">
    <property type="term" value="C:mitochondrion"/>
    <property type="evidence" value="ECO:0007669"/>
    <property type="project" value="TreeGrafter"/>
</dbReference>
<comment type="similarity">
    <text evidence="3 11">Belongs to the hexokinase family.</text>
</comment>
<dbReference type="Pfam" id="PF03727">
    <property type="entry name" value="Hexokinase_2"/>
    <property type="match status" value="1"/>
</dbReference>
<dbReference type="GO" id="GO:0005524">
    <property type="term" value="F:ATP binding"/>
    <property type="evidence" value="ECO:0007669"/>
    <property type="project" value="UniProtKB-UniRule"/>
</dbReference>
<evidence type="ECO:0000259" key="14">
    <source>
        <dbReference type="Pfam" id="PF03727"/>
    </source>
</evidence>
<accession>A0AAD5SFY0</accession>
<evidence type="ECO:0000256" key="2">
    <source>
        <dbReference type="ARBA" id="ARBA00005028"/>
    </source>
</evidence>
<dbReference type="PANTHER" id="PTHR19443:SF16">
    <property type="entry name" value="HEXOKINASE TYPE 1-RELATED"/>
    <property type="match status" value="1"/>
</dbReference>
<evidence type="ECO:0000256" key="3">
    <source>
        <dbReference type="ARBA" id="ARBA00009225"/>
    </source>
</evidence>
<proteinExistence type="inferred from homology"/>
<dbReference type="InterPro" id="IPR022672">
    <property type="entry name" value="Hexokinase_N"/>
</dbReference>
<dbReference type="GO" id="GO:0006096">
    <property type="term" value="P:glycolytic process"/>
    <property type="evidence" value="ECO:0007669"/>
    <property type="project" value="UniProtKB-KW"/>
</dbReference>
<dbReference type="PANTHER" id="PTHR19443">
    <property type="entry name" value="HEXOKINASE"/>
    <property type="match status" value="1"/>
</dbReference>
<feature type="transmembrane region" description="Helical" evidence="12">
    <location>
        <begin position="9"/>
        <end position="31"/>
    </location>
</feature>
<dbReference type="Gene3D" id="3.40.367.20">
    <property type="match status" value="1"/>
</dbReference>
<name>A0AAD5SFY0_9FUNG</name>
<keyword evidence="6 11" id="KW-0418">Kinase</keyword>
<evidence type="ECO:0000256" key="11">
    <source>
        <dbReference type="RuleBase" id="RU362007"/>
    </source>
</evidence>
<evidence type="ECO:0000256" key="5">
    <source>
        <dbReference type="ARBA" id="ARBA00022741"/>
    </source>
</evidence>
<gene>
    <name evidence="15" type="primary">GLK1_1</name>
    <name evidence="15" type="ORF">HK097_003073</name>
</gene>
<dbReference type="GO" id="GO:0005829">
    <property type="term" value="C:cytosol"/>
    <property type="evidence" value="ECO:0007669"/>
    <property type="project" value="TreeGrafter"/>
</dbReference>
<evidence type="ECO:0000256" key="12">
    <source>
        <dbReference type="SAM" id="Phobius"/>
    </source>
</evidence>
<dbReference type="Gene3D" id="3.30.420.40">
    <property type="match status" value="1"/>
</dbReference>
<dbReference type="FunFam" id="3.30.420.40:FF:000034">
    <property type="entry name" value="Phosphotransferase"/>
    <property type="match status" value="1"/>
</dbReference>
<dbReference type="GO" id="GO:0004340">
    <property type="term" value="F:glucokinase activity"/>
    <property type="evidence" value="ECO:0007669"/>
    <property type="project" value="TreeGrafter"/>
</dbReference>
<dbReference type="EMBL" id="JADGJD010000170">
    <property type="protein sequence ID" value="KAJ3053923.1"/>
    <property type="molecule type" value="Genomic_DNA"/>
</dbReference>
<keyword evidence="12" id="KW-0812">Transmembrane</keyword>
<comment type="catalytic activity">
    <reaction evidence="10">
        <text>D-fructose + ATP = D-fructose 6-phosphate + ADP + H(+)</text>
        <dbReference type="Rhea" id="RHEA:16125"/>
        <dbReference type="ChEBI" id="CHEBI:15378"/>
        <dbReference type="ChEBI" id="CHEBI:30616"/>
        <dbReference type="ChEBI" id="CHEBI:37721"/>
        <dbReference type="ChEBI" id="CHEBI:61527"/>
        <dbReference type="ChEBI" id="CHEBI:456216"/>
        <dbReference type="EC" id="2.7.1.1"/>
    </reaction>
    <physiologicalReaction direction="left-to-right" evidence="10">
        <dbReference type="Rhea" id="RHEA:16126"/>
    </physiologicalReaction>
</comment>
<dbReference type="FunFam" id="3.40.367.20:FF:000020">
    <property type="entry name" value="Hexokinase-1"/>
    <property type="match status" value="1"/>
</dbReference>
<keyword evidence="7 11" id="KW-0067">ATP-binding</keyword>
<dbReference type="PRINTS" id="PR00475">
    <property type="entry name" value="HEXOKINASE"/>
</dbReference>
<dbReference type="PROSITE" id="PS51748">
    <property type="entry name" value="HEXOKINASE_2"/>
    <property type="match status" value="1"/>
</dbReference>
<organism evidence="15 16">
    <name type="scientific">Rhizophlyctis rosea</name>
    <dbReference type="NCBI Taxonomy" id="64517"/>
    <lineage>
        <taxon>Eukaryota</taxon>
        <taxon>Fungi</taxon>
        <taxon>Fungi incertae sedis</taxon>
        <taxon>Chytridiomycota</taxon>
        <taxon>Chytridiomycota incertae sedis</taxon>
        <taxon>Chytridiomycetes</taxon>
        <taxon>Rhizophlyctidales</taxon>
        <taxon>Rhizophlyctidaceae</taxon>
        <taxon>Rhizophlyctis</taxon>
    </lineage>
</organism>
<dbReference type="AlphaFoldDB" id="A0AAD5SFY0"/>
<keyword evidence="16" id="KW-1185">Reference proteome</keyword>
<evidence type="ECO:0000256" key="1">
    <source>
        <dbReference type="ARBA" id="ARBA00004888"/>
    </source>
</evidence>
<comment type="catalytic activity">
    <reaction evidence="9">
        <text>a D-hexose + ATP = a D-hexose 6-phosphate + ADP + H(+)</text>
        <dbReference type="Rhea" id="RHEA:22740"/>
        <dbReference type="ChEBI" id="CHEBI:4194"/>
        <dbReference type="ChEBI" id="CHEBI:15378"/>
        <dbReference type="ChEBI" id="CHEBI:30616"/>
        <dbReference type="ChEBI" id="CHEBI:229467"/>
        <dbReference type="ChEBI" id="CHEBI:456216"/>
        <dbReference type="EC" id="2.7.1.1"/>
    </reaction>
    <physiologicalReaction direction="left-to-right" evidence="9">
        <dbReference type="Rhea" id="RHEA:22741"/>
    </physiologicalReaction>
</comment>